<dbReference type="EMBL" id="JAUIRO010000003">
    <property type="protein sequence ID" value="KAK0723617.1"/>
    <property type="molecule type" value="Genomic_DNA"/>
</dbReference>
<dbReference type="Proteomes" id="UP001172101">
    <property type="component" value="Unassembled WGS sequence"/>
</dbReference>
<dbReference type="AlphaFoldDB" id="A0AA40AX39"/>
<evidence type="ECO:0000256" key="3">
    <source>
        <dbReference type="ARBA" id="ARBA00048679"/>
    </source>
</evidence>
<dbReference type="Gene3D" id="1.10.510.10">
    <property type="entry name" value="Transferase(Phosphotransferase) domain 1"/>
    <property type="match status" value="1"/>
</dbReference>
<dbReference type="EC" id="2.7.11.1" evidence="1"/>
<dbReference type="GeneID" id="85325107"/>
<evidence type="ECO:0000256" key="4">
    <source>
        <dbReference type="SAM" id="MobiDB-lite"/>
    </source>
</evidence>
<organism evidence="5 6">
    <name type="scientific">Lasiosphaeria miniovina</name>
    <dbReference type="NCBI Taxonomy" id="1954250"/>
    <lineage>
        <taxon>Eukaryota</taxon>
        <taxon>Fungi</taxon>
        <taxon>Dikarya</taxon>
        <taxon>Ascomycota</taxon>
        <taxon>Pezizomycotina</taxon>
        <taxon>Sordariomycetes</taxon>
        <taxon>Sordariomycetidae</taxon>
        <taxon>Sordariales</taxon>
        <taxon>Lasiosphaeriaceae</taxon>
        <taxon>Lasiosphaeria</taxon>
    </lineage>
</organism>
<protein>
    <recommendedName>
        <fullName evidence="1">non-specific serine/threonine protein kinase</fullName>
        <ecNumber evidence="1">2.7.11.1</ecNumber>
    </recommendedName>
</protein>
<evidence type="ECO:0000256" key="1">
    <source>
        <dbReference type="ARBA" id="ARBA00012513"/>
    </source>
</evidence>
<keyword evidence="6" id="KW-1185">Reference proteome</keyword>
<feature type="compositionally biased region" description="Basic and acidic residues" evidence="4">
    <location>
        <begin position="226"/>
        <end position="236"/>
    </location>
</feature>
<comment type="catalytic activity">
    <reaction evidence="2">
        <text>L-threonyl-[protein] + ATP = O-phospho-L-threonyl-[protein] + ADP + H(+)</text>
        <dbReference type="Rhea" id="RHEA:46608"/>
        <dbReference type="Rhea" id="RHEA-COMP:11060"/>
        <dbReference type="Rhea" id="RHEA-COMP:11605"/>
        <dbReference type="ChEBI" id="CHEBI:15378"/>
        <dbReference type="ChEBI" id="CHEBI:30013"/>
        <dbReference type="ChEBI" id="CHEBI:30616"/>
        <dbReference type="ChEBI" id="CHEBI:61977"/>
        <dbReference type="ChEBI" id="CHEBI:456216"/>
        <dbReference type="EC" id="2.7.11.1"/>
    </reaction>
</comment>
<dbReference type="PROSITE" id="PS00109">
    <property type="entry name" value="PROTEIN_KINASE_TYR"/>
    <property type="match status" value="1"/>
</dbReference>
<evidence type="ECO:0000313" key="6">
    <source>
        <dbReference type="Proteomes" id="UP001172101"/>
    </source>
</evidence>
<accession>A0AA40AX39</accession>
<dbReference type="InterPro" id="IPR008266">
    <property type="entry name" value="Tyr_kinase_AS"/>
</dbReference>
<dbReference type="SUPFAM" id="SSF56112">
    <property type="entry name" value="Protein kinase-like (PK-like)"/>
    <property type="match status" value="1"/>
</dbReference>
<proteinExistence type="predicted"/>
<reference evidence="5" key="1">
    <citation type="submission" date="2023-06" db="EMBL/GenBank/DDBJ databases">
        <title>Genome-scale phylogeny and comparative genomics of the fungal order Sordariales.</title>
        <authorList>
            <consortium name="Lawrence Berkeley National Laboratory"/>
            <person name="Hensen N."/>
            <person name="Bonometti L."/>
            <person name="Westerberg I."/>
            <person name="Brannstrom I.O."/>
            <person name="Guillou S."/>
            <person name="Cros-Aarteil S."/>
            <person name="Calhoun S."/>
            <person name="Haridas S."/>
            <person name="Kuo A."/>
            <person name="Mondo S."/>
            <person name="Pangilinan J."/>
            <person name="Riley R."/>
            <person name="LaButti K."/>
            <person name="Andreopoulos B."/>
            <person name="Lipzen A."/>
            <person name="Chen C."/>
            <person name="Yanf M."/>
            <person name="Daum C."/>
            <person name="Ng V."/>
            <person name="Clum A."/>
            <person name="Steindorff A."/>
            <person name="Ohm R."/>
            <person name="Martin F."/>
            <person name="Silar P."/>
            <person name="Natvig D."/>
            <person name="Lalanne C."/>
            <person name="Gautier V."/>
            <person name="Ament-velasquez S.L."/>
            <person name="Kruys A."/>
            <person name="Hutchinson M.I."/>
            <person name="Powell A.J."/>
            <person name="Barry K."/>
            <person name="Miller A.N."/>
            <person name="Grigoriev I.V."/>
            <person name="Debuchy R."/>
            <person name="Gladieux P."/>
            <person name="Thoren M.H."/>
            <person name="Johannesson H."/>
        </authorList>
    </citation>
    <scope>NUCLEOTIDE SEQUENCE</scope>
    <source>
        <strain evidence="5">SMH2392-1A</strain>
    </source>
</reference>
<evidence type="ECO:0000313" key="5">
    <source>
        <dbReference type="EMBL" id="KAK0723617.1"/>
    </source>
</evidence>
<name>A0AA40AX39_9PEZI</name>
<dbReference type="GO" id="GO:0004674">
    <property type="term" value="F:protein serine/threonine kinase activity"/>
    <property type="evidence" value="ECO:0007669"/>
    <property type="project" value="UniProtKB-EC"/>
</dbReference>
<dbReference type="RefSeq" id="XP_060299541.1">
    <property type="nucleotide sequence ID" value="XM_060441837.1"/>
</dbReference>
<comment type="catalytic activity">
    <reaction evidence="3">
        <text>L-seryl-[protein] + ATP = O-phospho-L-seryl-[protein] + ADP + H(+)</text>
        <dbReference type="Rhea" id="RHEA:17989"/>
        <dbReference type="Rhea" id="RHEA-COMP:9863"/>
        <dbReference type="Rhea" id="RHEA-COMP:11604"/>
        <dbReference type="ChEBI" id="CHEBI:15378"/>
        <dbReference type="ChEBI" id="CHEBI:29999"/>
        <dbReference type="ChEBI" id="CHEBI:30616"/>
        <dbReference type="ChEBI" id="CHEBI:83421"/>
        <dbReference type="ChEBI" id="CHEBI:456216"/>
        <dbReference type="EC" id="2.7.11.1"/>
    </reaction>
</comment>
<evidence type="ECO:0000256" key="2">
    <source>
        <dbReference type="ARBA" id="ARBA00047899"/>
    </source>
</evidence>
<gene>
    <name evidence="5" type="ORF">B0T26DRAFT_706984</name>
</gene>
<feature type="region of interest" description="Disordered" evidence="4">
    <location>
        <begin position="226"/>
        <end position="279"/>
    </location>
</feature>
<comment type="caution">
    <text evidence="5">The sequence shown here is derived from an EMBL/GenBank/DDBJ whole genome shotgun (WGS) entry which is preliminary data.</text>
</comment>
<sequence length="279" mass="32551">MPFIPTLTLKDRLPRPFKIRWLRELMDLVDELYFEYGIVHQDIAGRNLFISDTTGSILLCDFAFSAQIGTVRHGQSVYLGEIPRCNDVKGTMFFLYYLITRDPQYSRYLLSDVDENTIMDRPKWVKHAGVELDYDVDTFYNELMAWVRKRRDSPKLAHYTLAPRHFEIPDPPEDGMEGWYLGRSHTMREMEAGRTTLSWERPPASKWDKSRKLLATGKYADERPPVRLMHVPDPKKGFPQMGMTNAALRGQDKRKQTQDVVGTEDEAEASKRRREEADE</sequence>
<dbReference type="InterPro" id="IPR011009">
    <property type="entry name" value="Kinase-like_dom_sf"/>
</dbReference>
<feature type="compositionally biased region" description="Basic and acidic residues" evidence="4">
    <location>
        <begin position="268"/>
        <end position="279"/>
    </location>
</feature>